<dbReference type="InterPro" id="IPR001989">
    <property type="entry name" value="Radical_activat_CS"/>
</dbReference>
<keyword evidence="13" id="KW-1185">Reference proteome</keyword>
<reference evidence="12 13" key="1">
    <citation type="submission" date="2019-08" db="EMBL/GenBank/DDBJ databases">
        <title>In-depth cultivation of the pig gut microbiome towards novel bacterial diversity and tailored functional studies.</title>
        <authorList>
            <person name="Wylensek D."/>
            <person name="Hitch T.C.A."/>
            <person name="Clavel T."/>
        </authorList>
    </citation>
    <scope>NUCLEOTIDE SEQUENCE [LARGE SCALE GENOMIC DNA]</scope>
    <source>
        <strain evidence="12 13">68-1-5</strain>
    </source>
</reference>
<dbReference type="Proteomes" id="UP000434409">
    <property type="component" value="Unassembled WGS sequence"/>
</dbReference>
<dbReference type="InterPro" id="IPR012838">
    <property type="entry name" value="PFL1_activating"/>
</dbReference>
<sequence>MEGYVHSIETFGSVDGPGVRFVIFLSGCGFRCQYCHNPDTWKLHAGTRRTAEELIAQAKKYRPYWGETGGITVSGGEPLLQIDFLTELFQKAKEEGIHTVLDTGGGPFTRQGRFFVAFEKLMQYTDLILLDLKQMDEAQHRRLTGHTNANVKELARYLAEKKKPVWIRHVLVPGRTDSKEHLCQLRDFLDTLSNVERVEVLPYHTMGAYKWKELGMVYPLEGVLPPNQESIEYARKVLKAR</sequence>
<keyword evidence="4 10" id="KW-0004">4Fe-4S</keyword>
<dbReference type="PANTHER" id="PTHR30352:SF5">
    <property type="entry name" value="PYRUVATE FORMATE-LYASE 1-ACTIVATING ENZYME"/>
    <property type="match status" value="1"/>
</dbReference>
<evidence type="ECO:0000259" key="11">
    <source>
        <dbReference type="PROSITE" id="PS51918"/>
    </source>
</evidence>
<dbReference type="InterPro" id="IPR034457">
    <property type="entry name" value="Organic_radical-activating"/>
</dbReference>
<dbReference type="InterPro" id="IPR007197">
    <property type="entry name" value="rSAM"/>
</dbReference>
<dbReference type="EC" id="1.97.1.4" evidence="10"/>
<dbReference type="RefSeq" id="WP_154478668.1">
    <property type="nucleotide sequence ID" value="NZ_VULY01000018.1"/>
</dbReference>
<evidence type="ECO:0000256" key="5">
    <source>
        <dbReference type="ARBA" id="ARBA00022691"/>
    </source>
</evidence>
<comment type="function">
    <text evidence="1 10">Activation of pyruvate formate-lyase under anaerobic conditions by generation of an organic free radical, using S-adenosylmethionine and reduced flavodoxin as cosubstrates to produce 5'-deoxy-adenosine.</text>
</comment>
<proteinExistence type="inferred from homology"/>
<comment type="caution">
    <text evidence="12">The sequence shown here is derived from an EMBL/GenBank/DDBJ whole genome shotgun (WGS) entry which is preliminary data.</text>
</comment>
<dbReference type="InterPro" id="IPR013785">
    <property type="entry name" value="Aldolase_TIM"/>
</dbReference>
<evidence type="ECO:0000256" key="7">
    <source>
        <dbReference type="ARBA" id="ARBA00023002"/>
    </source>
</evidence>
<dbReference type="SFLD" id="SFLDS00029">
    <property type="entry name" value="Radical_SAM"/>
    <property type="match status" value="1"/>
</dbReference>
<dbReference type="GO" id="GO:0051539">
    <property type="term" value="F:4 iron, 4 sulfur cluster binding"/>
    <property type="evidence" value="ECO:0007669"/>
    <property type="project" value="UniProtKB-UniRule"/>
</dbReference>
<dbReference type="GO" id="GO:0046872">
    <property type="term" value="F:metal ion binding"/>
    <property type="evidence" value="ECO:0007669"/>
    <property type="project" value="UniProtKB-UniRule"/>
</dbReference>
<dbReference type="AlphaFoldDB" id="A0A6N7UU09"/>
<dbReference type="GO" id="GO:0016829">
    <property type="term" value="F:lyase activity"/>
    <property type="evidence" value="ECO:0007669"/>
    <property type="project" value="UniProtKB-KW"/>
</dbReference>
<dbReference type="Pfam" id="PF04055">
    <property type="entry name" value="Radical_SAM"/>
    <property type="match status" value="1"/>
</dbReference>
<comment type="subcellular location">
    <subcellularLocation>
        <location evidence="10">Cytoplasm</location>
    </subcellularLocation>
</comment>
<keyword evidence="10" id="KW-0963">Cytoplasm</keyword>
<dbReference type="SFLD" id="SFLDG01066">
    <property type="entry name" value="organic_radical-activating_enz"/>
    <property type="match status" value="1"/>
</dbReference>
<protein>
    <recommendedName>
        <fullName evidence="3 10">Pyruvate formate-lyase-activating enzyme</fullName>
        <ecNumber evidence="10">1.97.1.4</ecNumber>
    </recommendedName>
</protein>
<evidence type="ECO:0000256" key="10">
    <source>
        <dbReference type="RuleBase" id="RU362053"/>
    </source>
</evidence>
<evidence type="ECO:0000256" key="1">
    <source>
        <dbReference type="ARBA" id="ARBA00003141"/>
    </source>
</evidence>
<dbReference type="InterPro" id="IPR058240">
    <property type="entry name" value="rSAM_sf"/>
</dbReference>
<comment type="cofactor">
    <cofactor evidence="10">
        <name>[4Fe-4S] cluster</name>
        <dbReference type="ChEBI" id="CHEBI:49883"/>
    </cofactor>
    <text evidence="10">Binds 1 [4Fe-4S] cluster. The cluster is coordinated with 3 cysteines and an exchangeable S-adenosyl-L-methionine.</text>
</comment>
<accession>A0A6N7UU09</accession>
<evidence type="ECO:0000313" key="13">
    <source>
        <dbReference type="Proteomes" id="UP000434409"/>
    </source>
</evidence>
<evidence type="ECO:0000256" key="9">
    <source>
        <dbReference type="ARBA" id="ARBA00023014"/>
    </source>
</evidence>
<dbReference type="GO" id="GO:0005737">
    <property type="term" value="C:cytoplasm"/>
    <property type="evidence" value="ECO:0007669"/>
    <property type="project" value="UniProtKB-SubCell"/>
</dbReference>
<keyword evidence="8 10" id="KW-0408">Iron</keyword>
<evidence type="ECO:0000313" key="12">
    <source>
        <dbReference type="EMBL" id="MSR94804.1"/>
    </source>
</evidence>
<keyword evidence="12" id="KW-0456">Lyase</keyword>
<dbReference type="PANTHER" id="PTHR30352">
    <property type="entry name" value="PYRUVATE FORMATE-LYASE-ACTIVATING ENZYME"/>
    <property type="match status" value="1"/>
</dbReference>
<feature type="domain" description="Radical SAM core" evidence="11">
    <location>
        <begin position="14"/>
        <end position="241"/>
    </location>
</feature>
<dbReference type="GO" id="GO:0043365">
    <property type="term" value="F:[formate-C-acetyltransferase]-activating enzyme activity"/>
    <property type="evidence" value="ECO:0007669"/>
    <property type="project" value="UniProtKB-UniRule"/>
</dbReference>
<dbReference type="EMBL" id="VULY01000018">
    <property type="protein sequence ID" value="MSR94804.1"/>
    <property type="molecule type" value="Genomic_DNA"/>
</dbReference>
<dbReference type="Gene3D" id="3.20.20.70">
    <property type="entry name" value="Aldolase class I"/>
    <property type="match status" value="1"/>
</dbReference>
<evidence type="ECO:0000256" key="8">
    <source>
        <dbReference type="ARBA" id="ARBA00023004"/>
    </source>
</evidence>
<comment type="catalytic activity">
    <reaction evidence="10">
        <text>glycyl-[formate C-acetyltransferase] + reduced [flavodoxin] + S-adenosyl-L-methionine = glycin-2-yl radical-[formate C-acetyltransferase] + semiquinone [flavodoxin] + 5'-deoxyadenosine + L-methionine + H(+)</text>
        <dbReference type="Rhea" id="RHEA:19225"/>
        <dbReference type="Rhea" id="RHEA-COMP:10622"/>
        <dbReference type="Rhea" id="RHEA-COMP:12190"/>
        <dbReference type="Rhea" id="RHEA-COMP:12191"/>
        <dbReference type="Rhea" id="RHEA-COMP:14480"/>
        <dbReference type="ChEBI" id="CHEBI:15378"/>
        <dbReference type="ChEBI" id="CHEBI:17319"/>
        <dbReference type="ChEBI" id="CHEBI:29947"/>
        <dbReference type="ChEBI" id="CHEBI:32722"/>
        <dbReference type="ChEBI" id="CHEBI:57618"/>
        <dbReference type="ChEBI" id="CHEBI:57844"/>
        <dbReference type="ChEBI" id="CHEBI:59789"/>
        <dbReference type="ChEBI" id="CHEBI:140311"/>
        <dbReference type="EC" id="1.97.1.4"/>
    </reaction>
</comment>
<keyword evidence="5 10" id="KW-0949">S-adenosyl-L-methionine</keyword>
<keyword evidence="9 10" id="KW-0411">Iron-sulfur</keyword>
<comment type="similarity">
    <text evidence="2 10">Belongs to the organic radical-activating enzymes family.</text>
</comment>
<evidence type="ECO:0000256" key="6">
    <source>
        <dbReference type="ARBA" id="ARBA00022723"/>
    </source>
</evidence>
<evidence type="ECO:0000256" key="3">
    <source>
        <dbReference type="ARBA" id="ARBA00021356"/>
    </source>
</evidence>
<dbReference type="PROSITE" id="PS01087">
    <property type="entry name" value="RADICAL_ACTIVATING"/>
    <property type="match status" value="1"/>
</dbReference>
<evidence type="ECO:0000256" key="2">
    <source>
        <dbReference type="ARBA" id="ARBA00009777"/>
    </source>
</evidence>
<gene>
    <name evidence="12" type="primary">pflA</name>
    <name evidence="12" type="ORF">FYJ34_11170</name>
</gene>
<name>A0A6N7UU09_9FIRM</name>
<dbReference type="CDD" id="cd01335">
    <property type="entry name" value="Radical_SAM"/>
    <property type="match status" value="1"/>
</dbReference>
<keyword evidence="7 10" id="KW-0560">Oxidoreductase</keyword>
<keyword evidence="6 10" id="KW-0479">Metal-binding</keyword>
<keyword evidence="12" id="KW-0670">Pyruvate</keyword>
<organism evidence="12 13">
    <name type="scientific">Suipraeoptans intestinalis</name>
    <dbReference type="NCBI Taxonomy" id="2606628"/>
    <lineage>
        <taxon>Bacteria</taxon>
        <taxon>Bacillati</taxon>
        <taxon>Bacillota</taxon>
        <taxon>Clostridia</taxon>
        <taxon>Lachnospirales</taxon>
        <taxon>Lachnospiraceae</taxon>
        <taxon>Suipraeoptans</taxon>
    </lineage>
</organism>
<dbReference type="PROSITE" id="PS51918">
    <property type="entry name" value="RADICAL_SAM"/>
    <property type="match status" value="1"/>
</dbReference>
<dbReference type="SUPFAM" id="SSF102114">
    <property type="entry name" value="Radical SAM enzymes"/>
    <property type="match status" value="1"/>
</dbReference>
<evidence type="ECO:0000256" key="4">
    <source>
        <dbReference type="ARBA" id="ARBA00022485"/>
    </source>
</evidence>
<dbReference type="NCBIfam" id="TIGR02493">
    <property type="entry name" value="PFLA"/>
    <property type="match status" value="1"/>
</dbReference>